<evidence type="ECO:0000313" key="3">
    <source>
        <dbReference type="Proteomes" id="UP001626550"/>
    </source>
</evidence>
<keyword evidence="3" id="KW-1185">Reference proteome</keyword>
<sequence>MLVPAPVPSHLTNVGPEKQPHSYTSSTSHNSIRKTIYNWGRNLHFSDRSPMTADTPLLTELPMLQQQQQHMKSPKNTYTANTGSSGIIPAGPSSSNASPPSGIVSPMPRRSSYHPSTLITQVSQPLSNDQRGQLSSTTTWHSGNTRKHFQHNSDSQSSISGGGRGQRNTPDHVDEAPSYGIFQRATHRSFGSGRVPGVASSNALVSLARNTPPVIPETREDIEKSQSPVKLDHTDTATTLPPAPPLNAPSTQSV</sequence>
<comment type="caution">
    <text evidence="2">The sequence shown here is derived from an EMBL/GenBank/DDBJ whole genome shotgun (WGS) entry which is preliminary data.</text>
</comment>
<feature type="compositionally biased region" description="Polar residues" evidence="1">
    <location>
        <begin position="113"/>
        <end position="143"/>
    </location>
</feature>
<feature type="region of interest" description="Disordered" evidence="1">
    <location>
        <begin position="210"/>
        <end position="254"/>
    </location>
</feature>
<protein>
    <submittedName>
        <fullName evidence="2">Uncharacterized protein</fullName>
    </submittedName>
</protein>
<evidence type="ECO:0000256" key="1">
    <source>
        <dbReference type="SAM" id="MobiDB-lite"/>
    </source>
</evidence>
<dbReference type="EMBL" id="JBJKFK010006917">
    <property type="protein sequence ID" value="KAL3307616.1"/>
    <property type="molecule type" value="Genomic_DNA"/>
</dbReference>
<feature type="compositionally biased region" description="Low complexity" evidence="1">
    <location>
        <begin position="83"/>
        <end position="102"/>
    </location>
</feature>
<gene>
    <name evidence="2" type="ORF">Ciccas_013867</name>
</gene>
<feature type="region of interest" description="Disordered" evidence="1">
    <location>
        <begin position="65"/>
        <end position="176"/>
    </location>
</feature>
<evidence type="ECO:0000313" key="2">
    <source>
        <dbReference type="EMBL" id="KAL3307616.1"/>
    </source>
</evidence>
<feature type="compositionally biased region" description="Basic and acidic residues" evidence="1">
    <location>
        <begin position="217"/>
        <end position="235"/>
    </location>
</feature>
<accession>A0ABD2PMH5</accession>
<dbReference type="Proteomes" id="UP001626550">
    <property type="component" value="Unassembled WGS sequence"/>
</dbReference>
<name>A0ABD2PMH5_9PLAT</name>
<dbReference type="AlphaFoldDB" id="A0ABD2PMH5"/>
<proteinExistence type="predicted"/>
<feature type="region of interest" description="Disordered" evidence="1">
    <location>
        <begin position="1"/>
        <end position="29"/>
    </location>
</feature>
<organism evidence="2 3">
    <name type="scientific">Cichlidogyrus casuarinus</name>
    <dbReference type="NCBI Taxonomy" id="1844966"/>
    <lineage>
        <taxon>Eukaryota</taxon>
        <taxon>Metazoa</taxon>
        <taxon>Spiralia</taxon>
        <taxon>Lophotrochozoa</taxon>
        <taxon>Platyhelminthes</taxon>
        <taxon>Monogenea</taxon>
        <taxon>Monopisthocotylea</taxon>
        <taxon>Dactylogyridea</taxon>
        <taxon>Ancyrocephalidae</taxon>
        <taxon>Cichlidogyrus</taxon>
    </lineage>
</organism>
<feature type="compositionally biased region" description="Polar residues" evidence="1">
    <location>
        <begin position="65"/>
        <end position="82"/>
    </location>
</feature>
<reference evidence="2 3" key="1">
    <citation type="submission" date="2024-11" db="EMBL/GenBank/DDBJ databases">
        <title>Adaptive evolution of stress response genes in parasites aligns with host niche diversity.</title>
        <authorList>
            <person name="Hahn C."/>
            <person name="Resl P."/>
        </authorList>
    </citation>
    <scope>NUCLEOTIDE SEQUENCE [LARGE SCALE GENOMIC DNA]</scope>
    <source>
        <strain evidence="2">EGGRZ-B1_66</strain>
        <tissue evidence="2">Body</tissue>
    </source>
</reference>